<sequence length="246" mass="26602">MTGRLLVLGDSLTYHGPTGPELVTDPRLWPQQVAASTGRRLDLLARQGWTARDAWWALTKDPVAWSVLLPRADVLVLAVGGMDALPASLPTYLREGIPYVRPAAARRRVRAAYRTAHPVVVRCTGGRLRALPQRATDHYLSRVVAGARHYRPGIAVVALTPPPWRSADFPVHRTHGPSVQAARAWAARERVDLVELDPIVAPALAAGRGNPDGLHWDWPTHQEIGRAVSAAVARAVRASAAGTALT</sequence>
<feature type="domain" description="SGNH hydrolase-type esterase" evidence="1">
    <location>
        <begin position="7"/>
        <end position="215"/>
    </location>
</feature>
<reference evidence="3" key="1">
    <citation type="journal article" date="2019" name="Int. J. Syst. Evol. Microbiol.">
        <title>The Global Catalogue of Microorganisms (GCM) 10K type strain sequencing project: providing services to taxonomists for standard genome sequencing and annotation.</title>
        <authorList>
            <consortium name="The Broad Institute Genomics Platform"/>
            <consortium name="The Broad Institute Genome Sequencing Center for Infectious Disease"/>
            <person name="Wu L."/>
            <person name="Ma J."/>
        </authorList>
    </citation>
    <scope>NUCLEOTIDE SEQUENCE [LARGE SCALE GENOMIC DNA]</scope>
    <source>
        <strain evidence="3">KACC 14249</strain>
    </source>
</reference>
<organism evidence="2 3">
    <name type="scientific">Angustibacter luteus</name>
    <dbReference type="NCBI Taxonomy" id="658456"/>
    <lineage>
        <taxon>Bacteria</taxon>
        <taxon>Bacillati</taxon>
        <taxon>Actinomycetota</taxon>
        <taxon>Actinomycetes</taxon>
        <taxon>Kineosporiales</taxon>
        <taxon>Kineosporiaceae</taxon>
    </lineage>
</organism>
<keyword evidence="2" id="KW-0808">Transferase</keyword>
<gene>
    <name evidence="2" type="primary">octT</name>
    <name evidence="2" type="ORF">ACFQDO_19255</name>
</gene>
<dbReference type="NCBIfam" id="NF043016">
    <property type="entry name" value="DigluglyOctase"/>
    <property type="match status" value="1"/>
</dbReference>
<dbReference type="EC" id="2.3.1.273" evidence="2"/>
<comment type="caution">
    <text evidence="2">The sequence shown here is derived from an EMBL/GenBank/DDBJ whole genome shotgun (WGS) entry which is preliminary data.</text>
</comment>
<dbReference type="Pfam" id="PF13472">
    <property type="entry name" value="Lipase_GDSL_2"/>
    <property type="match status" value="1"/>
</dbReference>
<protein>
    <submittedName>
        <fullName evidence="2">Diglucosylglycerate octanoyltransferase</fullName>
        <ecNumber evidence="2">2.3.1.273</ecNumber>
    </submittedName>
</protein>
<dbReference type="InterPro" id="IPR013830">
    <property type="entry name" value="SGNH_hydro"/>
</dbReference>
<evidence type="ECO:0000259" key="1">
    <source>
        <dbReference type="Pfam" id="PF13472"/>
    </source>
</evidence>
<keyword evidence="3" id="KW-1185">Reference proteome</keyword>
<dbReference type="InterPro" id="IPR050023">
    <property type="entry name" value="OctT"/>
</dbReference>
<accession>A0ABW1JKU7</accession>
<dbReference type="RefSeq" id="WP_345717791.1">
    <property type="nucleotide sequence ID" value="NZ_BAABFP010000007.1"/>
</dbReference>
<dbReference type="SUPFAM" id="SSF52266">
    <property type="entry name" value="SGNH hydrolase"/>
    <property type="match status" value="1"/>
</dbReference>
<evidence type="ECO:0000313" key="3">
    <source>
        <dbReference type="Proteomes" id="UP001596189"/>
    </source>
</evidence>
<dbReference type="GO" id="GO:0016414">
    <property type="term" value="F:diglucosylglycerate octanoyltransferase activity"/>
    <property type="evidence" value="ECO:0007669"/>
    <property type="project" value="UniProtKB-EC"/>
</dbReference>
<dbReference type="Gene3D" id="3.40.50.1110">
    <property type="entry name" value="SGNH hydrolase"/>
    <property type="match status" value="1"/>
</dbReference>
<keyword evidence="2" id="KW-0012">Acyltransferase</keyword>
<dbReference type="Proteomes" id="UP001596189">
    <property type="component" value="Unassembled WGS sequence"/>
</dbReference>
<proteinExistence type="predicted"/>
<dbReference type="EMBL" id="JBHSRD010000008">
    <property type="protein sequence ID" value="MFC6009273.1"/>
    <property type="molecule type" value="Genomic_DNA"/>
</dbReference>
<evidence type="ECO:0000313" key="2">
    <source>
        <dbReference type="EMBL" id="MFC6009273.1"/>
    </source>
</evidence>
<name>A0ABW1JKU7_9ACTN</name>
<dbReference type="InterPro" id="IPR036514">
    <property type="entry name" value="SGNH_hydro_sf"/>
</dbReference>